<gene>
    <name evidence="1" type="ORF">A3770_09p55200</name>
</gene>
<dbReference type="Proteomes" id="UP000316726">
    <property type="component" value="Chromosome 9"/>
</dbReference>
<reference evidence="1 2" key="1">
    <citation type="submission" date="2018-07" db="EMBL/GenBank/DDBJ databases">
        <title>The complete nuclear genome of the prasinophyte Chloropicon primus (CCMP1205).</title>
        <authorList>
            <person name="Pombert J.-F."/>
            <person name="Otis C."/>
            <person name="Turmel M."/>
            <person name="Lemieux C."/>
        </authorList>
    </citation>
    <scope>NUCLEOTIDE SEQUENCE [LARGE SCALE GENOMIC DNA]</scope>
    <source>
        <strain evidence="1 2">CCMP1205</strain>
    </source>
</reference>
<dbReference type="AlphaFoldDB" id="A0A5B8MU83"/>
<name>A0A5B8MU83_9CHLO</name>
<evidence type="ECO:0000313" key="2">
    <source>
        <dbReference type="Proteomes" id="UP000316726"/>
    </source>
</evidence>
<sequence length="314" mass="36237">MFCCFGRSRKNVDISFSNIDHDQVNRGVVFGLEPKCLKRRHKIKELLEKCSKLKVSEHEDMKHHLDTVENLSVELKGKNMDAIFRSESNQKMLEHKESVLALATFLEASSNFDYEVFETYFTSEYKTTVKDIMGVLDDGEVADWAPAKTRILNSDFDFRDGIAEEEEDSALPDTRPDNLVIFLIPSIEVLKDSFEDYIQRFKTHMPPCLVEDGPTMVFLLTNLTEMKSYCRKKLRADYVGKIEDCTKRIVEFCCGVLEDHGGDISKLKLPLVTFVDLDDIARFKQAMCEIAKLNEEKDPKRQKVLLNDRESFFS</sequence>
<keyword evidence="2" id="KW-1185">Reference proteome</keyword>
<proteinExistence type="predicted"/>
<evidence type="ECO:0000313" key="1">
    <source>
        <dbReference type="EMBL" id="QDZ23002.1"/>
    </source>
</evidence>
<protein>
    <submittedName>
        <fullName evidence="1">Uncharacterized protein</fullName>
    </submittedName>
</protein>
<accession>A0A5B8MU83</accession>
<dbReference type="EMBL" id="CP031042">
    <property type="protein sequence ID" value="QDZ23002.1"/>
    <property type="molecule type" value="Genomic_DNA"/>
</dbReference>
<organism evidence="1 2">
    <name type="scientific">Chloropicon primus</name>
    <dbReference type="NCBI Taxonomy" id="1764295"/>
    <lineage>
        <taxon>Eukaryota</taxon>
        <taxon>Viridiplantae</taxon>
        <taxon>Chlorophyta</taxon>
        <taxon>Chloropicophyceae</taxon>
        <taxon>Chloropicales</taxon>
        <taxon>Chloropicaceae</taxon>
        <taxon>Chloropicon</taxon>
    </lineage>
</organism>